<reference evidence="1" key="1">
    <citation type="submission" date="2021-03" db="EMBL/GenBank/DDBJ databases">
        <title>Draft genome sequence of rust myrtle Austropuccinia psidii MF-1, a brazilian biotype.</title>
        <authorList>
            <person name="Quecine M.C."/>
            <person name="Pachon D.M.R."/>
            <person name="Bonatelli M.L."/>
            <person name="Correr F.H."/>
            <person name="Franceschini L.M."/>
            <person name="Leite T.F."/>
            <person name="Margarido G.R.A."/>
            <person name="Almeida C.A."/>
            <person name="Ferrarezi J.A."/>
            <person name="Labate C.A."/>
        </authorList>
    </citation>
    <scope>NUCLEOTIDE SEQUENCE</scope>
    <source>
        <strain evidence="1">MF-1</strain>
    </source>
</reference>
<comment type="caution">
    <text evidence="1">The sequence shown here is derived from an EMBL/GenBank/DDBJ whole genome shotgun (WGS) entry which is preliminary data.</text>
</comment>
<proteinExistence type="predicted"/>
<dbReference type="AlphaFoldDB" id="A0A9Q3P9D4"/>
<keyword evidence="2" id="KW-1185">Reference proteome</keyword>
<dbReference type="EMBL" id="AVOT02060271">
    <property type="protein sequence ID" value="MBW0553788.1"/>
    <property type="molecule type" value="Genomic_DNA"/>
</dbReference>
<evidence type="ECO:0000313" key="1">
    <source>
        <dbReference type="EMBL" id="MBW0553788.1"/>
    </source>
</evidence>
<accession>A0A9Q3P9D4</accession>
<name>A0A9Q3P9D4_9BASI</name>
<gene>
    <name evidence="1" type="ORF">O181_093503</name>
</gene>
<organism evidence="1 2">
    <name type="scientific">Austropuccinia psidii MF-1</name>
    <dbReference type="NCBI Taxonomy" id="1389203"/>
    <lineage>
        <taxon>Eukaryota</taxon>
        <taxon>Fungi</taxon>
        <taxon>Dikarya</taxon>
        <taxon>Basidiomycota</taxon>
        <taxon>Pucciniomycotina</taxon>
        <taxon>Pucciniomycetes</taxon>
        <taxon>Pucciniales</taxon>
        <taxon>Sphaerophragmiaceae</taxon>
        <taxon>Austropuccinia</taxon>
    </lineage>
</organism>
<dbReference type="OrthoDB" id="2506989at2759"/>
<evidence type="ECO:0000313" key="2">
    <source>
        <dbReference type="Proteomes" id="UP000765509"/>
    </source>
</evidence>
<protein>
    <submittedName>
        <fullName evidence="1">Uncharacterized protein</fullName>
    </submittedName>
</protein>
<sequence length="115" mass="13227">MDHQILGAKYKSVLKKVRALNEPMTQDLKPTLEIPPLSRDPYKKPLSPNPLIFQETFKVIHERLQAVNFGPPGCLSKDEINLLKNIINSREKAISFCEEEIKLLKHSYGSLPRYQ</sequence>
<dbReference type="Proteomes" id="UP000765509">
    <property type="component" value="Unassembled WGS sequence"/>
</dbReference>